<feature type="domain" description="C2H2-type" evidence="14">
    <location>
        <begin position="94"/>
        <end position="122"/>
    </location>
</feature>
<dbReference type="Gene3D" id="3.30.160.60">
    <property type="entry name" value="Classic Zinc Finger"/>
    <property type="match status" value="3"/>
</dbReference>
<dbReference type="PANTHER" id="PTHR24392">
    <property type="entry name" value="ZINC FINGER PROTEIN"/>
    <property type="match status" value="1"/>
</dbReference>
<dbReference type="GO" id="GO:0035282">
    <property type="term" value="P:segmentation"/>
    <property type="evidence" value="ECO:0007669"/>
    <property type="project" value="UniProtKB-KW"/>
</dbReference>
<feature type="domain" description="C2H2-type" evidence="14">
    <location>
        <begin position="158"/>
        <end position="186"/>
    </location>
</feature>
<comment type="function">
    <text evidence="1">Gap class segmentation protein that controls development of head structures.</text>
</comment>
<dbReference type="SMART" id="SM00355">
    <property type="entry name" value="ZnF_C2H2"/>
    <property type="match status" value="5"/>
</dbReference>
<protein>
    <recommendedName>
        <fullName evidence="4">Protein hunchback</fullName>
    </recommendedName>
</protein>
<keyword evidence="11" id="KW-0238">DNA-binding</keyword>
<evidence type="ECO:0000256" key="7">
    <source>
        <dbReference type="ARBA" id="ARBA00022723"/>
    </source>
</evidence>
<evidence type="ECO:0000256" key="2">
    <source>
        <dbReference type="ARBA" id="ARBA00004123"/>
    </source>
</evidence>
<evidence type="ECO:0000256" key="3">
    <source>
        <dbReference type="ARBA" id="ARBA00007746"/>
    </source>
</evidence>
<keyword evidence="7" id="KW-0479">Metal-binding</keyword>
<dbReference type="GO" id="GO:0008270">
    <property type="term" value="F:zinc ion binding"/>
    <property type="evidence" value="ECO:0007669"/>
    <property type="project" value="UniProtKB-KW"/>
</dbReference>
<organism evidence="15 16">
    <name type="scientific">Zophobas morio</name>
    <dbReference type="NCBI Taxonomy" id="2755281"/>
    <lineage>
        <taxon>Eukaryota</taxon>
        <taxon>Metazoa</taxon>
        <taxon>Ecdysozoa</taxon>
        <taxon>Arthropoda</taxon>
        <taxon>Hexapoda</taxon>
        <taxon>Insecta</taxon>
        <taxon>Pterygota</taxon>
        <taxon>Neoptera</taxon>
        <taxon>Endopterygota</taxon>
        <taxon>Coleoptera</taxon>
        <taxon>Polyphaga</taxon>
        <taxon>Cucujiformia</taxon>
        <taxon>Tenebrionidae</taxon>
        <taxon>Zophobas</taxon>
    </lineage>
</organism>
<keyword evidence="10" id="KW-0862">Zinc</keyword>
<sequence length="230" mass="27154">MSSHVTKYPETLSLHFTCAQPLQQYRCKDCPLRTPLVTILNNHVENKHQTTPRSFECRSCNGFRTLSKLVLLKHSLLCVKKLKHLKRLQHNGVYKCRYCSLKTKFPGNLTRHMKLRHTPLEDIRWYTCDQCGFQAKQKDNIKSHKIARHLPPGKIQWFVCDKCPYRGKKLSALKGHVMSLHTAEEDIQWYECDRCCFKSKKKFNLQVHVKRMHEEGRGRGGRRKGRRKKL</sequence>
<evidence type="ECO:0000313" key="16">
    <source>
        <dbReference type="Proteomes" id="UP001168821"/>
    </source>
</evidence>
<evidence type="ECO:0000256" key="4">
    <source>
        <dbReference type="ARBA" id="ARBA00013638"/>
    </source>
</evidence>
<keyword evidence="5" id="KW-0217">Developmental protein</keyword>
<dbReference type="InterPro" id="IPR013087">
    <property type="entry name" value="Znf_C2H2_type"/>
</dbReference>
<evidence type="ECO:0000256" key="10">
    <source>
        <dbReference type="ARBA" id="ARBA00022833"/>
    </source>
</evidence>
<dbReference type="GO" id="GO:0005634">
    <property type="term" value="C:nucleus"/>
    <property type="evidence" value="ECO:0007669"/>
    <property type="project" value="UniProtKB-SubCell"/>
</dbReference>
<keyword evidence="16" id="KW-1185">Reference proteome</keyword>
<evidence type="ECO:0000256" key="9">
    <source>
        <dbReference type="ARBA" id="ARBA00022771"/>
    </source>
</evidence>
<dbReference type="EMBL" id="JALNTZ010000007">
    <property type="protein sequence ID" value="KAJ3644877.1"/>
    <property type="molecule type" value="Genomic_DNA"/>
</dbReference>
<keyword evidence="8" id="KW-0677">Repeat</keyword>
<evidence type="ECO:0000256" key="5">
    <source>
        <dbReference type="ARBA" id="ARBA00022473"/>
    </source>
</evidence>
<dbReference type="FunFam" id="3.30.160.60:FF:002203">
    <property type="entry name" value="Zinc finger protein 142-like Protein"/>
    <property type="match status" value="2"/>
</dbReference>
<dbReference type="Proteomes" id="UP001168821">
    <property type="component" value="Unassembled WGS sequence"/>
</dbReference>
<dbReference type="PROSITE" id="PS50157">
    <property type="entry name" value="ZINC_FINGER_C2H2_2"/>
    <property type="match status" value="2"/>
</dbReference>
<evidence type="ECO:0000259" key="14">
    <source>
        <dbReference type="PROSITE" id="PS50157"/>
    </source>
</evidence>
<evidence type="ECO:0000256" key="8">
    <source>
        <dbReference type="ARBA" id="ARBA00022737"/>
    </source>
</evidence>
<reference evidence="15" key="1">
    <citation type="journal article" date="2023" name="G3 (Bethesda)">
        <title>Whole genome assemblies of Zophobas morio and Tenebrio molitor.</title>
        <authorList>
            <person name="Kaur S."/>
            <person name="Stinson S.A."/>
            <person name="diCenzo G.C."/>
        </authorList>
    </citation>
    <scope>NUCLEOTIDE SEQUENCE</scope>
    <source>
        <strain evidence="15">QUZm001</strain>
    </source>
</reference>
<keyword evidence="6" id="KW-0302">Gap protein</keyword>
<comment type="subcellular location">
    <subcellularLocation>
        <location evidence="2">Nucleus</location>
    </subcellularLocation>
</comment>
<keyword evidence="12" id="KW-0539">Nucleus</keyword>
<dbReference type="InterPro" id="IPR036236">
    <property type="entry name" value="Znf_C2H2_sf"/>
</dbReference>
<dbReference type="SUPFAM" id="SSF57667">
    <property type="entry name" value="beta-beta-alpha zinc fingers"/>
    <property type="match status" value="1"/>
</dbReference>
<evidence type="ECO:0000313" key="15">
    <source>
        <dbReference type="EMBL" id="KAJ3644877.1"/>
    </source>
</evidence>
<gene>
    <name evidence="15" type="ORF">Zmor_022578</name>
</gene>
<keyword evidence="9 13" id="KW-0863">Zinc-finger</keyword>
<evidence type="ECO:0000256" key="13">
    <source>
        <dbReference type="PROSITE-ProRule" id="PRU00042"/>
    </source>
</evidence>
<name>A0AA38HYV8_9CUCU</name>
<comment type="similarity">
    <text evidence="3">Belongs to the hunchback C2H2-type zinc-finger protein family.</text>
</comment>
<dbReference type="AlphaFoldDB" id="A0AA38HYV8"/>
<dbReference type="PANTHER" id="PTHR24392:SF49">
    <property type="entry name" value="PROTEIN HUNCHBACK"/>
    <property type="match status" value="1"/>
</dbReference>
<dbReference type="Pfam" id="PF13909">
    <property type="entry name" value="zf-H2C2_5"/>
    <property type="match status" value="1"/>
</dbReference>
<proteinExistence type="inferred from homology"/>
<evidence type="ECO:0000256" key="12">
    <source>
        <dbReference type="ARBA" id="ARBA00023242"/>
    </source>
</evidence>
<accession>A0AA38HYV8</accession>
<evidence type="ECO:0000256" key="11">
    <source>
        <dbReference type="ARBA" id="ARBA00023125"/>
    </source>
</evidence>
<evidence type="ECO:0000256" key="6">
    <source>
        <dbReference type="ARBA" id="ARBA00022492"/>
    </source>
</evidence>
<comment type="caution">
    <text evidence="15">The sequence shown here is derived from an EMBL/GenBank/DDBJ whole genome shotgun (WGS) entry which is preliminary data.</text>
</comment>
<dbReference type="GO" id="GO:0003677">
    <property type="term" value="F:DNA binding"/>
    <property type="evidence" value="ECO:0007669"/>
    <property type="project" value="UniProtKB-KW"/>
</dbReference>
<evidence type="ECO:0000256" key="1">
    <source>
        <dbReference type="ARBA" id="ARBA00003983"/>
    </source>
</evidence>